<accession>A0A1F7WFI1</accession>
<comment type="caution">
    <text evidence="2">The sequence shown here is derived from an EMBL/GenBank/DDBJ whole genome shotgun (WGS) entry which is preliminary data.</text>
</comment>
<dbReference type="Proteomes" id="UP000176988">
    <property type="component" value="Unassembled WGS sequence"/>
</dbReference>
<gene>
    <name evidence="2" type="ORF">A2480_00815</name>
</gene>
<feature type="transmembrane region" description="Helical" evidence="1">
    <location>
        <begin position="7"/>
        <end position="29"/>
    </location>
</feature>
<feature type="transmembrane region" description="Helical" evidence="1">
    <location>
        <begin position="49"/>
        <end position="68"/>
    </location>
</feature>
<keyword evidence="1" id="KW-0472">Membrane</keyword>
<protein>
    <recommendedName>
        <fullName evidence="4">DUF1761 domain-containing protein</fullName>
    </recommendedName>
</protein>
<name>A0A1F7WFI1_9BACT</name>
<evidence type="ECO:0000313" key="3">
    <source>
        <dbReference type="Proteomes" id="UP000176988"/>
    </source>
</evidence>
<feature type="transmembrane region" description="Helical" evidence="1">
    <location>
        <begin position="88"/>
        <end position="106"/>
    </location>
</feature>
<feature type="transmembrane region" description="Helical" evidence="1">
    <location>
        <begin position="112"/>
        <end position="132"/>
    </location>
</feature>
<evidence type="ECO:0000313" key="2">
    <source>
        <dbReference type="EMBL" id="OGM01592.1"/>
    </source>
</evidence>
<dbReference type="AlphaFoldDB" id="A0A1F7WFI1"/>
<evidence type="ECO:0008006" key="4">
    <source>
        <dbReference type="Google" id="ProtNLM"/>
    </source>
</evidence>
<organism evidence="2 3">
    <name type="scientific">Candidatus Uhrbacteria bacterium RIFOXYC2_FULL_47_19</name>
    <dbReference type="NCBI Taxonomy" id="1802424"/>
    <lineage>
        <taxon>Bacteria</taxon>
        <taxon>Candidatus Uhriibacteriota</taxon>
    </lineage>
</organism>
<proteinExistence type="predicted"/>
<sequence length="136" mass="15041">MKKIIWPGILAGLTTLILGMGISYLFMLFPSVNADYYNTGVMRPWKDPIMSLFFLYPFVQGIILAWAWNKAKGLFTGTAMQRGMSFGFSIFLVATIPGMLVSYSSFPLSLLTIISWTVSGLVCITISGMIFAKMNA</sequence>
<keyword evidence="1" id="KW-1133">Transmembrane helix</keyword>
<keyword evidence="1" id="KW-0812">Transmembrane</keyword>
<dbReference type="EMBL" id="MGFG01000003">
    <property type="protein sequence ID" value="OGM01592.1"/>
    <property type="molecule type" value="Genomic_DNA"/>
</dbReference>
<evidence type="ECO:0000256" key="1">
    <source>
        <dbReference type="SAM" id="Phobius"/>
    </source>
</evidence>
<reference evidence="2 3" key="1">
    <citation type="journal article" date="2016" name="Nat. Commun.">
        <title>Thousands of microbial genomes shed light on interconnected biogeochemical processes in an aquifer system.</title>
        <authorList>
            <person name="Anantharaman K."/>
            <person name="Brown C.T."/>
            <person name="Hug L.A."/>
            <person name="Sharon I."/>
            <person name="Castelle C.J."/>
            <person name="Probst A.J."/>
            <person name="Thomas B.C."/>
            <person name="Singh A."/>
            <person name="Wilkins M.J."/>
            <person name="Karaoz U."/>
            <person name="Brodie E.L."/>
            <person name="Williams K.H."/>
            <person name="Hubbard S.S."/>
            <person name="Banfield J.F."/>
        </authorList>
    </citation>
    <scope>NUCLEOTIDE SEQUENCE [LARGE SCALE GENOMIC DNA]</scope>
</reference>